<dbReference type="InterPro" id="IPR050613">
    <property type="entry name" value="Sec_Metabolite_Reg"/>
</dbReference>
<protein>
    <recommendedName>
        <fullName evidence="5">Zn(2)-C6 fungal-type domain-containing protein</fullName>
    </recommendedName>
</protein>
<reference evidence="6 7" key="1">
    <citation type="journal article" date="2024" name="bioRxiv">
        <title>Comparative genomics of Cryptococcus and Kwoniella reveals pathogenesis evolution and contrasting karyotype dynamics via intercentromeric recombination or chromosome fusion.</title>
        <authorList>
            <person name="Coelho M.A."/>
            <person name="David-Palma M."/>
            <person name="Shea T."/>
            <person name="Bowers K."/>
            <person name="McGinley-Smith S."/>
            <person name="Mohammad A.W."/>
            <person name="Gnirke A."/>
            <person name="Yurkov A.M."/>
            <person name="Nowrousian M."/>
            <person name="Sun S."/>
            <person name="Cuomo C.A."/>
            <person name="Heitman J."/>
        </authorList>
    </citation>
    <scope>NUCLEOTIDE SEQUENCE [LARGE SCALE GENOMIC DNA]</scope>
    <source>
        <strain evidence="6 7">CBS 13917</strain>
    </source>
</reference>
<dbReference type="Proteomes" id="UP001388673">
    <property type="component" value="Unassembled WGS sequence"/>
</dbReference>
<dbReference type="GeneID" id="92183235"/>
<dbReference type="EMBL" id="JBCAWK010000011">
    <property type="protein sequence ID" value="KAK8846887.1"/>
    <property type="molecule type" value="Genomic_DNA"/>
</dbReference>
<gene>
    <name evidence="6" type="ORF">IAR55_005977</name>
</gene>
<dbReference type="SUPFAM" id="SSF57701">
    <property type="entry name" value="Zn2/Cys6 DNA-binding domain"/>
    <property type="match status" value="1"/>
</dbReference>
<dbReference type="GO" id="GO:0005634">
    <property type="term" value="C:nucleus"/>
    <property type="evidence" value="ECO:0007669"/>
    <property type="project" value="UniProtKB-SubCell"/>
</dbReference>
<dbReference type="RefSeq" id="XP_066800837.1">
    <property type="nucleotide sequence ID" value="XM_066949064.1"/>
</dbReference>
<keyword evidence="3" id="KW-0539">Nucleus</keyword>
<dbReference type="Pfam" id="PF04082">
    <property type="entry name" value="Fungal_trans"/>
    <property type="match status" value="1"/>
</dbReference>
<feature type="domain" description="Zn(2)-C6 fungal-type" evidence="5">
    <location>
        <begin position="29"/>
        <end position="60"/>
    </location>
</feature>
<sequence>MSEHSDEGLLQDTPPSKKRRVSTVSKVKSCAECRRLKLKCDRKIPCENCVRRSKASICPHGALKSAKGRTLILESNEVLHDRIGALEEALRQATTDRGGHPLLEKAYHLDSLDDDLLVTESGQTLDAQLDRTGSQPIGDRYMIASSSRRRESPAGATSRRGSVIGMEYDDQGPPPEGEEHYGHLHVDRGDWTASRFYGDASSLYLVAQEPRRPTLNQPQRDGGEGPYYFRPGWVESFMFERNSALRSQHTLNALIGQLPPRQEADKLAGYYFENVAWGFAILDKNVFTTDIFNRFYEGIQPDAQRLAVLYLVMSLGALFDPASPSGAHNNPYSRDLFALGRACLTIDSSGTIIFVQAINLMVTWLYNGGSPVSSNQSTWPLLGMAMRVVQALGLHRDGKHFGLSEADSTERRRVFWEIYSSDVIHAVTSGRPRSMTSATYDVPYPADVDSDNYYCAMRYRLCGGVLCKINDAQCSTTPTTYEKALQLDRELRNFQQNLPDQLTTADGQYSSPSSLTRVIQRHTMRFQCNLGFLILHRGWFARALFDQPDEPLRSKYSASYIGCLEACKIILGVVRQLTDDAPFVCRRRWFYHFHSFTACACLAASVIRAPQSMLAQSSLLSLDEGLRLFEEAEKHEELAMLLPLRDTARRRFAYTGRSMPTSDEDLAMLGVGQKRTPQSTVNPRSTSNELSVSPQQVLAPPTADSNALFSFPTTPVIHSNPVALGEQHNPMGTPASHYNSRPLEGFDWYSGVTTVADFDFDAFVASLGIGGDDRHINFNDSVTDSV</sequence>
<evidence type="ECO:0000259" key="5">
    <source>
        <dbReference type="PROSITE" id="PS50048"/>
    </source>
</evidence>
<dbReference type="InterPro" id="IPR001138">
    <property type="entry name" value="Zn2Cys6_DnaBD"/>
</dbReference>
<proteinExistence type="predicted"/>
<dbReference type="GO" id="GO:0008270">
    <property type="term" value="F:zinc ion binding"/>
    <property type="evidence" value="ECO:0007669"/>
    <property type="project" value="InterPro"/>
</dbReference>
<evidence type="ECO:0000256" key="4">
    <source>
        <dbReference type="SAM" id="MobiDB-lite"/>
    </source>
</evidence>
<keyword evidence="2" id="KW-0479">Metal-binding</keyword>
<dbReference type="KEGG" id="kne:92183235"/>
<keyword evidence="7" id="KW-1185">Reference proteome</keyword>
<organism evidence="6 7">
    <name type="scientific">Kwoniella newhampshirensis</name>
    <dbReference type="NCBI Taxonomy" id="1651941"/>
    <lineage>
        <taxon>Eukaryota</taxon>
        <taxon>Fungi</taxon>
        <taxon>Dikarya</taxon>
        <taxon>Basidiomycota</taxon>
        <taxon>Agaricomycotina</taxon>
        <taxon>Tremellomycetes</taxon>
        <taxon>Tremellales</taxon>
        <taxon>Cryptococcaceae</taxon>
        <taxon>Kwoniella</taxon>
    </lineage>
</organism>
<dbReference type="SMART" id="SM00066">
    <property type="entry name" value="GAL4"/>
    <property type="match status" value="1"/>
</dbReference>
<dbReference type="PROSITE" id="PS50048">
    <property type="entry name" value="ZN2_CY6_FUNGAL_2"/>
    <property type="match status" value="1"/>
</dbReference>
<evidence type="ECO:0000313" key="7">
    <source>
        <dbReference type="Proteomes" id="UP001388673"/>
    </source>
</evidence>
<dbReference type="SMART" id="SM00906">
    <property type="entry name" value="Fungal_trans"/>
    <property type="match status" value="1"/>
</dbReference>
<dbReference type="CDD" id="cd00067">
    <property type="entry name" value="GAL4"/>
    <property type="match status" value="1"/>
</dbReference>
<evidence type="ECO:0000256" key="1">
    <source>
        <dbReference type="ARBA" id="ARBA00004123"/>
    </source>
</evidence>
<dbReference type="PANTHER" id="PTHR31001">
    <property type="entry name" value="UNCHARACTERIZED TRANSCRIPTIONAL REGULATORY PROTEIN"/>
    <property type="match status" value="1"/>
</dbReference>
<dbReference type="Pfam" id="PF00172">
    <property type="entry name" value="Zn_clus"/>
    <property type="match status" value="1"/>
</dbReference>
<dbReference type="GO" id="GO:0006351">
    <property type="term" value="P:DNA-templated transcription"/>
    <property type="evidence" value="ECO:0007669"/>
    <property type="project" value="InterPro"/>
</dbReference>
<feature type="region of interest" description="Disordered" evidence="4">
    <location>
        <begin position="1"/>
        <end position="21"/>
    </location>
</feature>
<dbReference type="InterPro" id="IPR036864">
    <property type="entry name" value="Zn2-C6_fun-type_DNA-bd_sf"/>
</dbReference>
<dbReference type="Gene3D" id="4.10.240.10">
    <property type="entry name" value="Zn(2)-C6 fungal-type DNA-binding domain"/>
    <property type="match status" value="1"/>
</dbReference>
<dbReference type="GO" id="GO:0003677">
    <property type="term" value="F:DNA binding"/>
    <property type="evidence" value="ECO:0007669"/>
    <property type="project" value="InterPro"/>
</dbReference>
<dbReference type="PANTHER" id="PTHR31001:SF56">
    <property type="entry name" value="ZN(2)-C6 FUNGAL-TYPE DOMAIN-CONTAINING PROTEIN"/>
    <property type="match status" value="1"/>
</dbReference>
<comment type="caution">
    <text evidence="6">The sequence shown here is derived from an EMBL/GenBank/DDBJ whole genome shotgun (WGS) entry which is preliminary data.</text>
</comment>
<dbReference type="PROSITE" id="PS00463">
    <property type="entry name" value="ZN2_CY6_FUNGAL_1"/>
    <property type="match status" value="1"/>
</dbReference>
<name>A0AAW0YVX3_9TREE</name>
<evidence type="ECO:0000256" key="3">
    <source>
        <dbReference type="ARBA" id="ARBA00023242"/>
    </source>
</evidence>
<feature type="region of interest" description="Disordered" evidence="4">
    <location>
        <begin position="146"/>
        <end position="166"/>
    </location>
</feature>
<dbReference type="InterPro" id="IPR007219">
    <property type="entry name" value="XnlR_reg_dom"/>
</dbReference>
<evidence type="ECO:0000313" key="6">
    <source>
        <dbReference type="EMBL" id="KAK8846887.1"/>
    </source>
</evidence>
<feature type="region of interest" description="Disordered" evidence="4">
    <location>
        <begin position="675"/>
        <end position="696"/>
    </location>
</feature>
<dbReference type="AlphaFoldDB" id="A0AAW0YVX3"/>
<dbReference type="GO" id="GO:0000981">
    <property type="term" value="F:DNA-binding transcription factor activity, RNA polymerase II-specific"/>
    <property type="evidence" value="ECO:0007669"/>
    <property type="project" value="InterPro"/>
</dbReference>
<dbReference type="CDD" id="cd12148">
    <property type="entry name" value="fungal_TF_MHR"/>
    <property type="match status" value="1"/>
</dbReference>
<comment type="subcellular location">
    <subcellularLocation>
        <location evidence="1">Nucleus</location>
    </subcellularLocation>
</comment>
<accession>A0AAW0YVX3</accession>
<evidence type="ECO:0000256" key="2">
    <source>
        <dbReference type="ARBA" id="ARBA00022723"/>
    </source>
</evidence>